<organism evidence="1 2">
    <name type="scientific">Brassica campestris</name>
    <name type="common">Field mustard</name>
    <dbReference type="NCBI Taxonomy" id="3711"/>
    <lineage>
        <taxon>Eukaryota</taxon>
        <taxon>Viridiplantae</taxon>
        <taxon>Streptophyta</taxon>
        <taxon>Embryophyta</taxon>
        <taxon>Tracheophyta</taxon>
        <taxon>Spermatophyta</taxon>
        <taxon>Magnoliopsida</taxon>
        <taxon>eudicotyledons</taxon>
        <taxon>Gunneridae</taxon>
        <taxon>Pentapetalae</taxon>
        <taxon>rosids</taxon>
        <taxon>malvids</taxon>
        <taxon>Brassicales</taxon>
        <taxon>Brassicaceae</taxon>
        <taxon>Brassiceae</taxon>
        <taxon>Brassica</taxon>
    </lineage>
</organism>
<evidence type="ECO:0000313" key="1">
    <source>
        <dbReference type="EMBL" id="CAG7905684.1"/>
    </source>
</evidence>
<proteinExistence type="predicted"/>
<dbReference type="EMBL" id="LS974620">
    <property type="protein sequence ID" value="CAG7905684.1"/>
    <property type="molecule type" value="Genomic_DNA"/>
</dbReference>
<evidence type="ECO:0000313" key="2">
    <source>
        <dbReference type="Proteomes" id="UP000694005"/>
    </source>
</evidence>
<dbReference type="Proteomes" id="UP000694005">
    <property type="component" value="Chromosome A04"/>
</dbReference>
<reference evidence="1 2" key="1">
    <citation type="submission" date="2021-07" db="EMBL/GenBank/DDBJ databases">
        <authorList>
            <consortium name="Genoscope - CEA"/>
            <person name="William W."/>
        </authorList>
    </citation>
    <scope>NUCLEOTIDE SEQUENCE [LARGE SCALE GENOMIC DNA]</scope>
</reference>
<dbReference type="Gramene" id="A04p05850.2_BraZ1">
    <property type="protein sequence ID" value="A04p05850.2_BraZ1.CDS"/>
    <property type="gene ID" value="A04g05850.2_BraZ1"/>
</dbReference>
<dbReference type="AlphaFoldDB" id="A0A8D9HUI2"/>
<protein>
    <submittedName>
        <fullName evidence="1">Uncharacterized protein</fullName>
    </submittedName>
</protein>
<name>A0A8D9HUI2_BRACM</name>
<gene>
    <name evidence="1" type="ORF">BRAPAZ1V2_A04P05850.2</name>
</gene>
<accession>A0A8D9HUI2</accession>
<sequence length="102" mass="11828">MDLQRTTEQERNTILMQSNQRLFRPWTDPALMELQLQTNMNHYQFYNLAPPWIQSSPSKSYWNHRVQPVLPEGFGATIWSATEPTEPPLKLGFVTIQIIGVG</sequence>